<feature type="compositionally biased region" description="Basic and acidic residues" evidence="1">
    <location>
        <begin position="204"/>
        <end position="221"/>
    </location>
</feature>
<protein>
    <submittedName>
        <fullName evidence="3 4">Uncharacterized protein LOC115877879</fullName>
    </submittedName>
</protein>
<dbReference type="OrthoDB" id="7663415at2759"/>
<dbReference type="Proteomes" id="UP000504635">
    <property type="component" value="Unplaced"/>
</dbReference>
<feature type="region of interest" description="Disordered" evidence="1">
    <location>
        <begin position="331"/>
        <end position="372"/>
    </location>
</feature>
<dbReference type="GeneID" id="115877879"/>
<proteinExistence type="predicted"/>
<dbReference type="KEGG" id="soy:115877879"/>
<feature type="compositionally biased region" description="Basic and acidic residues" evidence="1">
    <location>
        <begin position="456"/>
        <end position="465"/>
    </location>
</feature>
<sequence>MSTTKKSPPLRQMSLMYDPPSARQRRKTLTKQFSEDISDIKASILDHNSEIRISLNAKTKKLPTDHPPPIKMAWTATDIKDEPVVVKKCKEIRRGKLTRHASLEKDSILNSRQDLAERFRAKKEEFEKENKAETKPNLEIFLAPSTKECEEESQNEKTQPKFLQPLIADSEYNRTFRLKKNVLKKTESPRTRPKSSTIVVVPLVEKEPDKNADNNDSKSDNNDESTGINVIIRPVTAQSRRERFHKRTNSAFHGTLKEQQPVFRPPLVRSSSAPSSRPEKSKFLATKRKMKGAKKYNKDESGTKNEVEVKEWSNAVANPGEIVTMVSLVSPGGSDNEEEAEEDVEEVVQKERPKSVLKRESSFAEKPNETDLTKNASLRKTVKSVSFQQSSIHAVRSFSASFPARRGSVACALAPSSGNSASSTKNGPAKTQEKRSTNPSSPHSDERVPKRRLLRAKTEEAKTDLWQRTSEFPRSRNSAEIQTSATFSVDIQTKTTENSNETTLEESMKLNLEENIILITTDDQKKEDLLENEKNIEDLPPDTPNEKQCWAMYCKMTEKGINVSYDTILRGLLTPTEYRMRRKTSLVEEMALLVNAPPLERAESIDQQKSIE</sequence>
<feature type="region of interest" description="Disordered" evidence="1">
    <location>
        <begin position="183"/>
        <end position="282"/>
    </location>
</feature>
<feature type="compositionally biased region" description="Polar residues" evidence="1">
    <location>
        <begin position="466"/>
        <end position="494"/>
    </location>
</feature>
<feature type="compositionally biased region" description="Acidic residues" evidence="1">
    <location>
        <begin position="335"/>
        <end position="346"/>
    </location>
</feature>
<dbReference type="AlphaFoldDB" id="A0A6J2XH98"/>
<evidence type="ECO:0000313" key="4">
    <source>
        <dbReference type="RefSeq" id="XP_030750088.1"/>
    </source>
</evidence>
<evidence type="ECO:0000256" key="1">
    <source>
        <dbReference type="SAM" id="MobiDB-lite"/>
    </source>
</evidence>
<gene>
    <name evidence="3 4 5" type="primary">LOC115877879</name>
</gene>
<feature type="compositionally biased region" description="Low complexity" evidence="1">
    <location>
        <begin position="265"/>
        <end position="276"/>
    </location>
</feature>
<evidence type="ECO:0000313" key="2">
    <source>
        <dbReference type="Proteomes" id="UP000504635"/>
    </source>
</evidence>
<feature type="region of interest" description="Disordered" evidence="1">
    <location>
        <begin position="414"/>
        <end position="503"/>
    </location>
</feature>
<keyword evidence="2" id="KW-1185">Reference proteome</keyword>
<reference evidence="3 4" key="1">
    <citation type="submission" date="2025-04" db="UniProtKB">
        <authorList>
            <consortium name="RefSeq"/>
        </authorList>
    </citation>
    <scope>IDENTIFICATION</scope>
    <source>
        <tissue evidence="3 4">Gonads</tissue>
    </source>
</reference>
<dbReference type="RefSeq" id="XP_030750088.1">
    <property type="nucleotide sequence ID" value="XM_030894228.1"/>
</dbReference>
<accession>A0A6J2XH98</accession>
<organism evidence="2 5">
    <name type="scientific">Sitophilus oryzae</name>
    <name type="common">Rice weevil</name>
    <name type="synonym">Curculio oryzae</name>
    <dbReference type="NCBI Taxonomy" id="7048"/>
    <lineage>
        <taxon>Eukaryota</taxon>
        <taxon>Metazoa</taxon>
        <taxon>Ecdysozoa</taxon>
        <taxon>Arthropoda</taxon>
        <taxon>Hexapoda</taxon>
        <taxon>Insecta</taxon>
        <taxon>Pterygota</taxon>
        <taxon>Neoptera</taxon>
        <taxon>Endopterygota</taxon>
        <taxon>Coleoptera</taxon>
        <taxon>Polyphaga</taxon>
        <taxon>Cucujiformia</taxon>
        <taxon>Curculionidae</taxon>
        <taxon>Dryophthorinae</taxon>
        <taxon>Sitophilus</taxon>
    </lineage>
</organism>
<evidence type="ECO:0000313" key="3">
    <source>
        <dbReference type="RefSeq" id="XP_030750087.1"/>
    </source>
</evidence>
<feature type="compositionally biased region" description="Basic and acidic residues" evidence="1">
    <location>
        <begin position="347"/>
        <end position="372"/>
    </location>
</feature>
<feature type="region of interest" description="Disordered" evidence="1">
    <location>
        <begin position="1"/>
        <end position="24"/>
    </location>
</feature>
<name>A0A6J2XH98_SITOR</name>
<dbReference type="RefSeq" id="XP_030750087.1">
    <property type="nucleotide sequence ID" value="XM_030894227.1"/>
</dbReference>
<feature type="compositionally biased region" description="Polar residues" evidence="1">
    <location>
        <begin position="416"/>
        <end position="426"/>
    </location>
</feature>
<evidence type="ECO:0000313" key="5">
    <source>
        <dbReference type="RefSeq" id="XP_030750089.1"/>
    </source>
</evidence>
<dbReference type="RefSeq" id="XP_030750089.1">
    <property type="nucleotide sequence ID" value="XM_030894229.1"/>
</dbReference>